<sequence length="510" mass="56230">MQAIVFVNRHGNELSPLNREYCPALLPVSNKSVIEYTLEDLSAAGVTQVKLVVSSHICELKALIKQGEAWGLQVDYFLSREQEDASKVLPRLALNKDESILLARGDILRSPCIQSFVEFSQQMKHSLVIAKINNLNAGLMMLPAAAPYTEALNWPLQSNSTQNQINNDTTQNQSVTQILHGECFMLSSLADYMTANQAVASAKVTGLTPPGRFYGSADKNNGFFLGAGAQTGQLQLQPAWGAIGDNSWVDDSVEMQQSVILGKNCIIDAQCRLTNCLILDNSYVGQALDVNAAIICKNQLLTPATGASITLDDNSIIALNAPVANDNKVAFSDRLSALLLFALGIILAPILLLMSLNIKQKRCVIKDKVTVNNQSYSSWRWNLNSLFFSRLPQLFLVITGKLNLFGCNPFICADTSPQQRSGSTATAKSDKPNKDSMPELLTLLTPTSKSAYGVYGPVQLLGNTMPNEEMQLIEAEFINNQQHRKYWRLIWQAMNHHGQHLDKQFNKEQI</sequence>
<dbReference type="Proteomes" id="UP000887104">
    <property type="component" value="Unassembled WGS sequence"/>
</dbReference>
<keyword evidence="11" id="KW-0472">Membrane</keyword>
<evidence type="ECO:0000256" key="11">
    <source>
        <dbReference type="SAM" id="Phobius"/>
    </source>
</evidence>
<keyword evidence="11" id="KW-0812">Transmembrane</keyword>
<evidence type="ECO:0000256" key="5">
    <source>
        <dbReference type="ARBA" id="ARBA00022917"/>
    </source>
</evidence>
<dbReference type="RefSeq" id="WP_220783373.1">
    <property type="nucleotide sequence ID" value="NZ_BPEY01000157.1"/>
</dbReference>
<evidence type="ECO:0000256" key="10">
    <source>
        <dbReference type="SAM" id="MobiDB-lite"/>
    </source>
</evidence>
<dbReference type="SUPFAM" id="SSF53448">
    <property type="entry name" value="Nucleotide-diphospho-sugar transferases"/>
    <property type="match status" value="1"/>
</dbReference>
<keyword evidence="14" id="KW-1185">Reference proteome</keyword>
<comment type="subcellular location">
    <subcellularLocation>
        <location evidence="1">Cytoplasm</location>
        <location evidence="1">Cytosol</location>
    </subcellularLocation>
</comment>
<name>A0ABQ4PSI2_9GAMM</name>
<evidence type="ECO:0000256" key="7">
    <source>
        <dbReference type="ARBA" id="ARBA00044229"/>
    </source>
</evidence>
<evidence type="ECO:0000259" key="12">
    <source>
        <dbReference type="Pfam" id="PF00483"/>
    </source>
</evidence>
<dbReference type="InterPro" id="IPR005835">
    <property type="entry name" value="NTP_transferase_dom"/>
</dbReference>
<feature type="compositionally biased region" description="Basic and acidic residues" evidence="10">
    <location>
        <begin position="428"/>
        <end position="437"/>
    </location>
</feature>
<evidence type="ECO:0000256" key="3">
    <source>
        <dbReference type="ARBA" id="ARBA00022490"/>
    </source>
</evidence>
<feature type="transmembrane region" description="Helical" evidence="11">
    <location>
        <begin position="335"/>
        <end position="358"/>
    </location>
</feature>
<reference evidence="13" key="1">
    <citation type="submission" date="2021-05" db="EMBL/GenBank/DDBJ databases">
        <title>Molecular characterization for Shewanella algae harboring chromosomal blaOXA-55-like strains isolated from clinical and environment sample.</title>
        <authorList>
            <person name="Ohama Y."/>
            <person name="Aoki K."/>
            <person name="Harada S."/>
            <person name="Moriya K."/>
            <person name="Ishii Y."/>
            <person name="Tateda K."/>
        </authorList>
    </citation>
    <scope>NUCLEOTIDE SEQUENCE</scope>
    <source>
        <strain evidence="13">JCM 11563</strain>
    </source>
</reference>
<accession>A0ABQ4PSI2</accession>
<protein>
    <recommendedName>
        <fullName evidence="6">Translation initiation factor eIF2B subunit gamma</fullName>
    </recommendedName>
    <alternativeName>
        <fullName evidence="7">eIF2B GDP-GTP exchange factor subunit gamma</fullName>
    </alternativeName>
</protein>
<dbReference type="Gene3D" id="2.160.10.10">
    <property type="entry name" value="Hexapeptide repeat proteins"/>
    <property type="match status" value="1"/>
</dbReference>
<comment type="function">
    <text evidence="8">Acts as a component of the translation initiation factor 2B (eIF2B) complex, which catalyzes the exchange of GDP for GTP on the eukaryotic initiation factor 2 (eIF2) complex gamma subunit. Its guanine nucleotide exchange factor activity is repressed when bound to eIF2 complex phosphorylated on the alpha subunit, thereby limiting the amount of methionyl-initiator methionine tRNA available to the ribosome and consequently global translation is repressed.</text>
</comment>
<evidence type="ECO:0000256" key="9">
    <source>
        <dbReference type="ARBA" id="ARBA00046432"/>
    </source>
</evidence>
<dbReference type="Gene3D" id="3.90.550.10">
    <property type="entry name" value="Spore Coat Polysaccharide Biosynthesis Protein SpsA, Chain A"/>
    <property type="match status" value="1"/>
</dbReference>
<keyword evidence="5" id="KW-0648">Protein biosynthesis</keyword>
<comment type="similarity">
    <text evidence="2">Belongs to the eIF-2B gamma/epsilon subunits family.</text>
</comment>
<evidence type="ECO:0000256" key="8">
    <source>
        <dbReference type="ARBA" id="ARBA00045373"/>
    </source>
</evidence>
<feature type="compositionally biased region" description="Polar residues" evidence="10">
    <location>
        <begin position="416"/>
        <end position="427"/>
    </location>
</feature>
<dbReference type="PANTHER" id="PTHR45989:SF1">
    <property type="entry name" value="TRANSLATION INITIATION FACTOR EIF-2B SUBUNIT GAMMA"/>
    <property type="match status" value="1"/>
</dbReference>
<evidence type="ECO:0000256" key="4">
    <source>
        <dbReference type="ARBA" id="ARBA00022540"/>
    </source>
</evidence>
<feature type="region of interest" description="Disordered" evidence="10">
    <location>
        <begin position="416"/>
        <end position="438"/>
    </location>
</feature>
<organism evidence="13 14">
    <name type="scientific">Shewanella sairae</name>
    <dbReference type="NCBI Taxonomy" id="190310"/>
    <lineage>
        <taxon>Bacteria</taxon>
        <taxon>Pseudomonadati</taxon>
        <taxon>Pseudomonadota</taxon>
        <taxon>Gammaproteobacteria</taxon>
        <taxon>Alteromonadales</taxon>
        <taxon>Shewanellaceae</taxon>
        <taxon>Shewanella</taxon>
    </lineage>
</organism>
<evidence type="ECO:0000313" key="14">
    <source>
        <dbReference type="Proteomes" id="UP000887104"/>
    </source>
</evidence>
<dbReference type="InterPro" id="IPR051960">
    <property type="entry name" value="eIF2B_gamma"/>
</dbReference>
<comment type="subunit">
    <text evidence="9">Component of the translation initiation factor 2B (eIF2B) complex which is a heterodecamer of two sets of five different subunits: alpha, beta, gamma, delta and epsilon. Subunits alpha, beta and delta comprise a regulatory subcomplex and subunits epsilon and gamma comprise a catalytic subcomplex. Within the complex, the hexameric regulatory complex resides at the center, with the two heterodimeric catalytic subcomplexes bound on opposite sides.</text>
</comment>
<dbReference type="InterPro" id="IPR029044">
    <property type="entry name" value="Nucleotide-diphossugar_trans"/>
</dbReference>
<evidence type="ECO:0000256" key="2">
    <source>
        <dbReference type="ARBA" id="ARBA00007878"/>
    </source>
</evidence>
<evidence type="ECO:0000256" key="1">
    <source>
        <dbReference type="ARBA" id="ARBA00004514"/>
    </source>
</evidence>
<evidence type="ECO:0000313" key="13">
    <source>
        <dbReference type="EMBL" id="GIU52155.1"/>
    </source>
</evidence>
<evidence type="ECO:0000256" key="6">
    <source>
        <dbReference type="ARBA" id="ARBA00044196"/>
    </source>
</evidence>
<dbReference type="Pfam" id="PF00483">
    <property type="entry name" value="NTP_transferase"/>
    <property type="match status" value="1"/>
</dbReference>
<dbReference type="EMBL" id="BPEY01000157">
    <property type="protein sequence ID" value="GIU52155.1"/>
    <property type="molecule type" value="Genomic_DNA"/>
</dbReference>
<feature type="domain" description="Nucleotidyl transferase" evidence="12">
    <location>
        <begin position="10"/>
        <end position="125"/>
    </location>
</feature>
<keyword evidence="11" id="KW-1133">Transmembrane helix</keyword>
<keyword evidence="4" id="KW-0396">Initiation factor</keyword>
<dbReference type="PANTHER" id="PTHR45989">
    <property type="entry name" value="TRANSLATION INITIATION FACTOR EIF-2B SUBUNIT GAMMA"/>
    <property type="match status" value="1"/>
</dbReference>
<gene>
    <name evidence="13" type="ORF">TUM4438_44120</name>
</gene>
<comment type="caution">
    <text evidence="13">The sequence shown here is derived from an EMBL/GenBank/DDBJ whole genome shotgun (WGS) entry which is preliminary data.</text>
</comment>
<proteinExistence type="inferred from homology"/>
<keyword evidence="3" id="KW-0963">Cytoplasm</keyword>